<organism evidence="1">
    <name type="scientific">viral metagenome</name>
    <dbReference type="NCBI Taxonomy" id="1070528"/>
    <lineage>
        <taxon>unclassified sequences</taxon>
        <taxon>metagenomes</taxon>
        <taxon>organismal metagenomes</taxon>
    </lineage>
</organism>
<dbReference type="EMBL" id="MN738916">
    <property type="protein sequence ID" value="QHT31244.1"/>
    <property type="molecule type" value="Genomic_DNA"/>
</dbReference>
<accession>A0A6C0EPY3</accession>
<name>A0A6C0EPY3_9ZZZZ</name>
<proteinExistence type="predicted"/>
<dbReference type="AlphaFoldDB" id="A0A6C0EPY3"/>
<reference evidence="1" key="1">
    <citation type="journal article" date="2020" name="Nature">
        <title>Giant virus diversity and host interactions through global metagenomics.</title>
        <authorList>
            <person name="Schulz F."/>
            <person name="Roux S."/>
            <person name="Paez-Espino D."/>
            <person name="Jungbluth S."/>
            <person name="Walsh D.A."/>
            <person name="Denef V.J."/>
            <person name="McMahon K.D."/>
            <person name="Konstantinidis K.T."/>
            <person name="Eloe-Fadrosh E.A."/>
            <person name="Kyrpides N.C."/>
            <person name="Woyke T."/>
        </authorList>
    </citation>
    <scope>NUCLEOTIDE SEQUENCE</scope>
    <source>
        <strain evidence="1">GVMAG-M-3300009155-2</strain>
    </source>
</reference>
<sequence>MTETRVMNHIYANNQNNSVLNKGFILLDTLFKENGWYNFINDMDRVAYTRVGYETEYFEIKIDENKIHVSIPIKNSKYQYKTHFNNYFQASEYVEEYFKQYIVF</sequence>
<protein>
    <submittedName>
        <fullName evidence="1">Uncharacterized protein</fullName>
    </submittedName>
</protein>
<evidence type="ECO:0000313" key="1">
    <source>
        <dbReference type="EMBL" id="QHT31244.1"/>
    </source>
</evidence>